<dbReference type="KEGG" id="bayd:BSPP4475_14085"/>
<reference evidence="1" key="1">
    <citation type="submission" date="2023-07" db="EMBL/GenBank/DDBJ databases">
        <authorList>
            <person name="Ivanov I."/>
            <person name="Teneva D."/>
            <person name="Stoikov I."/>
        </authorList>
    </citation>
    <scope>NUCLEOTIDE SEQUENCE</scope>
    <source>
        <strain evidence="1">4475</strain>
    </source>
</reference>
<accession>A0AA48MAV1</accession>
<dbReference type="Proteomes" id="UP001189619">
    <property type="component" value="Chromosome"/>
</dbReference>
<dbReference type="AlphaFoldDB" id="A0AA48MAV1"/>
<dbReference type="RefSeq" id="WP_304414484.1">
    <property type="nucleotide sequence ID" value="NZ_OY569118.1"/>
</dbReference>
<proteinExistence type="predicted"/>
<keyword evidence="2" id="KW-1185">Reference proteome</keyword>
<protein>
    <submittedName>
        <fullName evidence="1">Amidase</fullName>
    </submittedName>
</protein>
<evidence type="ECO:0000313" key="2">
    <source>
        <dbReference type="Proteomes" id="UP001189619"/>
    </source>
</evidence>
<evidence type="ECO:0000313" key="1">
    <source>
        <dbReference type="EMBL" id="CAJ1003444.1"/>
    </source>
</evidence>
<sequence length="311" mass="34897">MIHASRRALILLIALSIVSLIFLIGLSTKETTAEVLPTRVKPAEGKPLKATWLWHTYETASEPDQILTFAAEQGVNLLYLKIDTSLSPAYYRKFIGKARAAGIDVHALGGKSDWGLAQNRQDILALVDWVNRYNRKAKAQEKITGIHLDIEPYLLPQWKTDQQAVIRQWMGNVEAYVSKIKQQPSLQIGCDLPFWLDNIPVPGSPDTSLAEWMIAKHDHVAVMAYRDRAAGSNSISSLVTQELEMADRHGKNLLVAVETKQSSEGNFITFFEEGNAFMDRELNKLPALMAKHPSFAGVAVHSYEYWKELAR</sequence>
<dbReference type="EMBL" id="OY569118">
    <property type="protein sequence ID" value="CAJ1003444.1"/>
    <property type="molecule type" value="Genomic_DNA"/>
</dbReference>
<gene>
    <name evidence="1" type="ORF">BSPP4475_14085</name>
</gene>
<name>A0AA48MAV1_9BACL</name>
<organism evidence="1 2">
    <name type="scientific">Brevibacillus aydinogluensis</name>
    <dbReference type="NCBI Taxonomy" id="927786"/>
    <lineage>
        <taxon>Bacteria</taxon>
        <taxon>Bacillati</taxon>
        <taxon>Bacillota</taxon>
        <taxon>Bacilli</taxon>
        <taxon>Bacillales</taxon>
        <taxon>Paenibacillaceae</taxon>
        <taxon>Brevibacillus</taxon>
    </lineage>
</organism>